<dbReference type="Pfam" id="PF00009">
    <property type="entry name" value="GTP_EFTU"/>
    <property type="match status" value="1"/>
</dbReference>
<dbReference type="InterPro" id="IPR023115">
    <property type="entry name" value="TIF_IF2_dom3"/>
</dbReference>
<dbReference type="Pfam" id="PF04760">
    <property type="entry name" value="IF2_N"/>
    <property type="match status" value="2"/>
</dbReference>
<dbReference type="Gene3D" id="2.40.30.10">
    <property type="entry name" value="Translation factors"/>
    <property type="match status" value="2"/>
</dbReference>
<gene>
    <name evidence="8 11" type="primary">infB</name>
    <name evidence="11" type="ORF">ICW73_01130</name>
</gene>
<dbReference type="Gene3D" id="3.40.50.10050">
    <property type="entry name" value="Translation initiation factor IF- 2, domain 3"/>
    <property type="match status" value="1"/>
</dbReference>
<dbReference type="Pfam" id="PF22042">
    <property type="entry name" value="EF-G_D2"/>
    <property type="match status" value="1"/>
</dbReference>
<dbReference type="PROSITE" id="PS01176">
    <property type="entry name" value="IF2"/>
    <property type="match status" value="1"/>
</dbReference>
<dbReference type="FunFam" id="2.40.30.10:FF:000008">
    <property type="entry name" value="Translation initiation factor IF-2"/>
    <property type="match status" value="1"/>
</dbReference>
<dbReference type="PANTHER" id="PTHR43381:SF5">
    <property type="entry name" value="TR-TYPE G DOMAIN-CONTAINING PROTEIN"/>
    <property type="match status" value="1"/>
</dbReference>
<feature type="binding site" evidence="8">
    <location>
        <begin position="476"/>
        <end position="479"/>
    </location>
    <ligand>
        <name>GTP</name>
        <dbReference type="ChEBI" id="CHEBI:37565"/>
    </ligand>
</feature>
<dbReference type="CDD" id="cd01887">
    <property type="entry name" value="IF2_eIF5B"/>
    <property type="match status" value="1"/>
</dbReference>
<evidence type="ECO:0000313" key="12">
    <source>
        <dbReference type="Proteomes" id="UP000516346"/>
    </source>
</evidence>
<dbReference type="InterPro" id="IPR000795">
    <property type="entry name" value="T_Tr_GTP-bd_dom"/>
</dbReference>
<dbReference type="InterPro" id="IPR015760">
    <property type="entry name" value="TIF_IF2"/>
</dbReference>
<dbReference type="GO" id="GO:0005525">
    <property type="term" value="F:GTP binding"/>
    <property type="evidence" value="ECO:0007669"/>
    <property type="project" value="UniProtKB-KW"/>
</dbReference>
<keyword evidence="5 8" id="KW-0547">Nucleotide-binding</keyword>
<dbReference type="InterPro" id="IPR005225">
    <property type="entry name" value="Small_GTP-bd"/>
</dbReference>
<protein>
    <recommendedName>
        <fullName evidence="2 8">Translation initiation factor IF-2</fullName>
    </recommendedName>
</protein>
<dbReference type="InterPro" id="IPR009061">
    <property type="entry name" value="DNA-bd_dom_put_sf"/>
</dbReference>
<dbReference type="InterPro" id="IPR053905">
    <property type="entry name" value="EF-G-like_DII"/>
</dbReference>
<keyword evidence="7 8" id="KW-0342">GTP-binding</keyword>
<dbReference type="Pfam" id="PF08364">
    <property type="entry name" value="IF2_assoc"/>
    <property type="match status" value="1"/>
</dbReference>
<dbReference type="InterPro" id="IPR009000">
    <property type="entry name" value="Transl_B-barrel_sf"/>
</dbReference>
<comment type="subcellular location">
    <subcellularLocation>
        <location evidence="8">Cytoplasm</location>
    </subcellularLocation>
</comment>
<sequence>MPDISLKDLSNEVKISIQKLLKKLSDINVIKNENDYISPTEKKFLLKYLNNTKKSISNACVVQRKTRSMLNVSTLHGKNKLVQIEIRKKRTYMKNNTCEIENMSDSNTAVNNLKKKRFLSQKIKHDHNNHTRMSVLQVKHIKTNNINKLNGLKPTYPIKPDIKNCKFKRSTERKKNTLKLQDNTKEKSETWKSTPEEKTNYRLKKFIHKRQLVNLSYPEIDTRKKKHKRSIKNLSQKKNNKYLHKSKLHKEEAYHFSRNKKHSKQKNNSIVLQQVFKKPKVNINRDVVISGTISVSDLSNKMAVKSAEVIKTMMNMGIIGNINYLLDQDAAQLIAEEMGHKVILNNENKLEESIMQNRDIGNSIAVTRPPIVTIMGHVDHGKTSLLDYIRSTRIASNEKGGITQRIGAYHFNTNLGEITFLDTPGHSAFTAMRSRGVHVTDIVILVVAADDGVMPQTIEAIQHAQEANVPIIVAVNKIDKIDLDIDRIKTDLTKQNILSEEWGGENIFVPVSAKTGQGVNQLLNAILLQAEMLELKAISTGMAEGVVIESFLDKGRGPVATVLVKKGTLNKGDVILCGCEYGRVKSLRNDVGHEVKFAKPAIPVEILGLSQVPVSGDIVTVVQNEKQAKEVASYRKNKYREKKFESNNRFNLDKLFENFNKNNVSELKIILKSDVQGSLEAISSALLNLSNSEIEINIISSGIGEISETDVSLSLASNAIILGFNARADWSAKKIIDAENVYFRSYSVIYNLVDEVKSVMTNILSPKYKQSAIGSAIVRTVFKSPKFDVIAGCMVTDGIIKRNKIIHVLRGDIVIYKGELESLRRFKEDVYEVRHGMECGIIIKDYNDICVSDVIEVFEMKNIKRVL</sequence>
<dbReference type="Pfam" id="PF11987">
    <property type="entry name" value="IF-2"/>
    <property type="match status" value="1"/>
</dbReference>
<dbReference type="SUPFAM" id="SSF52540">
    <property type="entry name" value="P-loop containing nucleoside triphosphate hydrolases"/>
    <property type="match status" value="1"/>
</dbReference>
<dbReference type="SUPFAM" id="SSF46955">
    <property type="entry name" value="Putative DNA-binding domain"/>
    <property type="match status" value="1"/>
</dbReference>
<feature type="domain" description="Tr-type G" evidence="10">
    <location>
        <begin position="367"/>
        <end position="536"/>
    </location>
</feature>
<dbReference type="FunFam" id="3.40.50.300:FF:000019">
    <property type="entry name" value="Translation initiation factor IF-2"/>
    <property type="match status" value="1"/>
</dbReference>
<dbReference type="Gene3D" id="3.30.56.50">
    <property type="entry name" value="Putative DNA-binding domain, N-terminal subdomain of bacterial translation initiation factor IF2"/>
    <property type="match status" value="1"/>
</dbReference>
<dbReference type="InterPro" id="IPR027417">
    <property type="entry name" value="P-loop_NTPase"/>
</dbReference>
<dbReference type="InterPro" id="IPR036925">
    <property type="entry name" value="TIF_IF2_dom3_sf"/>
</dbReference>
<dbReference type="InterPro" id="IPR006847">
    <property type="entry name" value="IF2_N"/>
</dbReference>
<dbReference type="CDD" id="cd03702">
    <property type="entry name" value="IF2_mtIF2_II"/>
    <property type="match status" value="1"/>
</dbReference>
<organism evidence="11 12">
    <name type="scientific">Buchnera aphidicola</name>
    <name type="common">Pentalonia nigronervosa</name>
    <dbReference type="NCBI Taxonomy" id="1309793"/>
    <lineage>
        <taxon>Bacteria</taxon>
        <taxon>Pseudomonadati</taxon>
        <taxon>Pseudomonadota</taxon>
        <taxon>Gammaproteobacteria</taxon>
        <taxon>Enterobacterales</taxon>
        <taxon>Erwiniaceae</taxon>
        <taxon>Buchnera</taxon>
    </lineage>
</organism>
<comment type="similarity">
    <text evidence="1 8 9">Belongs to the TRAFAC class translation factor GTPase superfamily. Classic translation factor GTPase family. IF-2 subfamily.</text>
</comment>
<dbReference type="GO" id="GO:0003924">
    <property type="term" value="F:GTPase activity"/>
    <property type="evidence" value="ECO:0007669"/>
    <property type="project" value="UniProtKB-UniRule"/>
</dbReference>
<feature type="region of interest" description="G-domain" evidence="8">
    <location>
        <begin position="370"/>
        <end position="518"/>
    </location>
</feature>
<dbReference type="FunFam" id="2.40.30.10:FF:000007">
    <property type="entry name" value="Translation initiation factor IF-2"/>
    <property type="match status" value="1"/>
</dbReference>
<name>A0A7H1AZZ4_9GAMM</name>
<dbReference type="Proteomes" id="UP000516346">
    <property type="component" value="Chromosome"/>
</dbReference>
<keyword evidence="3 8" id="KW-0963">Cytoplasm</keyword>
<dbReference type="EMBL" id="CP061275">
    <property type="protein sequence ID" value="QNS02049.1"/>
    <property type="molecule type" value="Genomic_DNA"/>
</dbReference>
<evidence type="ECO:0000259" key="10">
    <source>
        <dbReference type="PROSITE" id="PS51722"/>
    </source>
</evidence>
<dbReference type="PANTHER" id="PTHR43381">
    <property type="entry name" value="TRANSLATION INITIATION FACTOR IF-2-RELATED"/>
    <property type="match status" value="1"/>
</dbReference>
<dbReference type="CDD" id="cd03692">
    <property type="entry name" value="mtIF2_IVc"/>
    <property type="match status" value="1"/>
</dbReference>
<evidence type="ECO:0000256" key="4">
    <source>
        <dbReference type="ARBA" id="ARBA00022540"/>
    </source>
</evidence>
<feature type="binding site" evidence="8">
    <location>
        <begin position="422"/>
        <end position="426"/>
    </location>
    <ligand>
        <name>GTP</name>
        <dbReference type="ChEBI" id="CHEBI:37565"/>
    </ligand>
</feature>
<keyword evidence="6 8" id="KW-0648">Protein biosynthesis</keyword>
<evidence type="ECO:0000256" key="5">
    <source>
        <dbReference type="ARBA" id="ARBA00022741"/>
    </source>
</evidence>
<dbReference type="GO" id="GO:0003743">
    <property type="term" value="F:translation initiation factor activity"/>
    <property type="evidence" value="ECO:0007669"/>
    <property type="project" value="UniProtKB-UniRule"/>
</dbReference>
<evidence type="ECO:0000256" key="8">
    <source>
        <dbReference type="HAMAP-Rule" id="MF_00100"/>
    </source>
</evidence>
<dbReference type="GO" id="GO:0005829">
    <property type="term" value="C:cytosol"/>
    <property type="evidence" value="ECO:0007669"/>
    <property type="project" value="TreeGrafter"/>
</dbReference>
<evidence type="ECO:0000256" key="9">
    <source>
        <dbReference type="RuleBase" id="RU000644"/>
    </source>
</evidence>
<evidence type="ECO:0000256" key="3">
    <source>
        <dbReference type="ARBA" id="ARBA00022490"/>
    </source>
</evidence>
<evidence type="ECO:0000256" key="6">
    <source>
        <dbReference type="ARBA" id="ARBA00022917"/>
    </source>
</evidence>
<dbReference type="InterPro" id="IPR013575">
    <property type="entry name" value="IF2_assoc_dom_bac"/>
</dbReference>
<accession>A0A7H1AZZ4</accession>
<evidence type="ECO:0000256" key="7">
    <source>
        <dbReference type="ARBA" id="ARBA00023134"/>
    </source>
</evidence>
<dbReference type="InterPro" id="IPR044145">
    <property type="entry name" value="IF2_II"/>
</dbReference>
<dbReference type="InterPro" id="IPR000178">
    <property type="entry name" value="TF_IF2_bacterial-like"/>
</dbReference>
<evidence type="ECO:0000313" key="11">
    <source>
        <dbReference type="EMBL" id="QNS02049.1"/>
    </source>
</evidence>
<feature type="binding site" evidence="8">
    <location>
        <begin position="376"/>
        <end position="383"/>
    </location>
    <ligand>
        <name>GTP</name>
        <dbReference type="ChEBI" id="CHEBI:37565"/>
    </ligand>
</feature>
<evidence type="ECO:0000256" key="2">
    <source>
        <dbReference type="ARBA" id="ARBA00020675"/>
    </source>
</evidence>
<dbReference type="HAMAP" id="MF_00100_B">
    <property type="entry name" value="IF_2_B"/>
    <property type="match status" value="1"/>
</dbReference>
<dbReference type="SUPFAM" id="SSF52156">
    <property type="entry name" value="Initiation factor IF2/eIF5b, domain 3"/>
    <property type="match status" value="1"/>
</dbReference>
<proteinExistence type="inferred from homology"/>
<dbReference type="AlphaFoldDB" id="A0A7H1AZZ4"/>
<dbReference type="PROSITE" id="PS51722">
    <property type="entry name" value="G_TR_2"/>
    <property type="match status" value="1"/>
</dbReference>
<dbReference type="FunFam" id="3.40.50.10050:FF:000001">
    <property type="entry name" value="Translation initiation factor IF-2"/>
    <property type="match status" value="1"/>
</dbReference>
<keyword evidence="4 8" id="KW-0396">Initiation factor</keyword>
<dbReference type="NCBIfam" id="TIGR00487">
    <property type="entry name" value="IF-2"/>
    <property type="match status" value="1"/>
</dbReference>
<dbReference type="Gene3D" id="3.40.50.300">
    <property type="entry name" value="P-loop containing nucleotide triphosphate hydrolases"/>
    <property type="match status" value="1"/>
</dbReference>
<reference evidence="11 12" key="1">
    <citation type="submission" date="2020-09" db="EMBL/GenBank/DDBJ databases">
        <title>Genome sequence of the banana aphid, Pentalonia nigronervosa Coquerel (Hemiptera: Aphididae) and its symbionts.</title>
        <authorList>
            <person name="Mathers T.C."/>
            <person name="Mugford S.T."/>
            <person name="Hogenhout S.A."/>
            <person name="Tripathi L."/>
        </authorList>
    </citation>
    <scope>NUCLEOTIDE SEQUENCE [LARGE SCALE GENOMIC DNA]</scope>
    <source>
        <strain evidence="11">Ba4</strain>
    </source>
</reference>
<comment type="function">
    <text evidence="8 9">One of the essential components for the initiation of protein synthesis. Protects formylmethionyl-tRNA from spontaneous hydrolysis and promotes its binding to the 30S ribosomal subunits. Also involved in the hydrolysis of GTP during the formation of the 70S ribosomal complex.</text>
</comment>
<dbReference type="SUPFAM" id="SSF50447">
    <property type="entry name" value="Translation proteins"/>
    <property type="match status" value="2"/>
</dbReference>
<dbReference type="NCBIfam" id="TIGR00231">
    <property type="entry name" value="small_GTP"/>
    <property type="match status" value="1"/>
</dbReference>
<evidence type="ECO:0000256" key="1">
    <source>
        <dbReference type="ARBA" id="ARBA00007733"/>
    </source>
</evidence>